<name>Q7NTZ5_CHRVO</name>
<keyword evidence="3" id="KW-1185">Reference proteome</keyword>
<dbReference type="STRING" id="243365.CV_2908"/>
<dbReference type="AlphaFoldDB" id="Q7NTZ5"/>
<dbReference type="KEGG" id="cvi:CV_2908"/>
<dbReference type="HOGENOM" id="CLU_1719095_0_0_4"/>
<keyword evidence="1" id="KW-0812">Transmembrane</keyword>
<dbReference type="EMBL" id="AE016825">
    <property type="protein sequence ID" value="AAQ60576.1"/>
    <property type="molecule type" value="Genomic_DNA"/>
</dbReference>
<gene>
    <name evidence="2" type="ordered locus">CV_2908</name>
</gene>
<proteinExistence type="predicted"/>
<accession>Q7NTZ5</accession>
<protein>
    <submittedName>
        <fullName evidence="2">Uncharacterized protein</fullName>
    </submittedName>
</protein>
<evidence type="ECO:0000313" key="3">
    <source>
        <dbReference type="Proteomes" id="UP000001424"/>
    </source>
</evidence>
<keyword evidence="1" id="KW-0472">Membrane</keyword>
<reference evidence="2 3" key="1">
    <citation type="journal article" date="2003" name="Proc. Natl. Acad. Sci. U.S.A.">
        <title>The complete genome sequence of Chromobacterium violaceum reveals remarkable and exploitable bacterial adaptability.</title>
        <authorList>
            <person name="Vasconcelos A.T.R."/>
            <person name="de Almeida D.F."/>
            <person name="Almeida F.C."/>
            <person name="de Almeida L.G.P."/>
            <person name="de Almeida R."/>
            <person name="Goncalves J.A.A."/>
            <person name="Andrade E.M."/>
            <person name="Antonio R.V."/>
            <person name="Araripe J."/>
            <person name="de Araujo M.F.F."/>
            <person name="Filho S.A."/>
            <person name="Azevedo V."/>
            <person name="Batista A.J."/>
            <person name="Bataus L.A.M."/>
            <person name="Batista J.S."/>
            <person name="Belo A."/>
            <person name="vander Berg C."/>
            <person name="Blamey J."/>
            <person name="Bogo M."/>
            <person name="Bonato S."/>
            <person name="Bordignon J."/>
            <person name="Brito C.A."/>
            <person name="Brocchi M."/>
            <person name="Burity H.A."/>
            <person name="Camargo A.A."/>
            <person name="Cardoso D.D.P."/>
            <person name="Carneiro N.P."/>
            <person name="Carraro D.M."/>
            <person name="Carvalho C.M.B."/>
            <person name="Cascardo J.C.M."/>
            <person name="Cavada B.S."/>
            <person name="Chueire L.M.O."/>
            <person name="Pasa T.B.C."/>
            <person name="Duran N."/>
            <person name="Fagundes N."/>
            <person name="Falcao C.L."/>
            <person name="Fantinatti F."/>
            <person name="Farias I.P."/>
            <person name="Felipe M.S.S."/>
            <person name="Ferrari L.P."/>
            <person name="Ferro J.A."/>
            <person name="Ferro M.I.T."/>
            <person name="Franco G.R."/>
            <person name="Freitas N.S.A."/>
            <person name="Furlan L.R."/>
            <person name="Gazzinelli R.T."/>
            <person name="Gomes E.A."/>
            <person name="Goncalves P.R."/>
            <person name="Grangeiro T.B."/>
            <person name="Grattapaglia D."/>
            <person name="Grisard E.C."/>
            <person name="Guimaraes C.T."/>
            <person name="Hanna E.S."/>
            <person name="Hungria M."/>
            <person name="Jardim S.N."/>
            <person name="Laurino J."/>
            <person name="Leoi L.C.T."/>
            <person name="Fassarella L."/>
            <person name="Lima A."/>
            <person name="Loureiro M.F."/>
            <person name="Lyra M.C.P."/>
            <person name="Macedo M."/>
            <person name="Madeira H.M.F."/>
            <person name="Manfio G.P."/>
            <person name="Maranhao A.Q."/>
            <person name="Martins W.S."/>
            <person name="di Mauro S.M.Z."/>
            <person name="de Medeiros S.R.B."/>
            <person name="Meissner R.D.V."/>
            <person name="Menck C.F.M."/>
            <person name="Moreira M.A.M."/>
            <person name="Nascimento F.F."/>
            <person name="Nicolas M.F."/>
            <person name="Oliveira J.G."/>
            <person name="Oliveira S.C."/>
            <person name="Paixao R.F.C."/>
            <person name="Parente J.A."/>
            <person name="Pedrosa F.O."/>
            <person name="Pena S.J.D."/>
            <person name="Perreira J.O."/>
            <person name="Perreira M."/>
            <person name="Pinto L.S.R.C."/>
            <person name="Pinto L.S."/>
            <person name="Porto J.I.R."/>
            <person name="Potrich D.P."/>
            <person name="Neto C.E.R."/>
            <person name="Reis A.M.M."/>
            <person name="Rigo L.U."/>
            <person name="Rondinelli E."/>
            <person name="dos Santos E.B.P."/>
            <person name="Santos F.R."/>
            <person name="Schneider M.P.C."/>
            <person name="Seuanez H.N."/>
            <person name="Silva A.M.R."/>
            <person name="da Silva A.L.C."/>
            <person name="Silva D.W."/>
            <person name="Silva R."/>
            <person name="Simoes I.C."/>
            <person name="Simon D."/>
            <person name="Soares C.M.A."/>
            <person name="Soares R.B.A."/>
            <person name="Souza E.M."/>
            <person name="Souza K.R.L."/>
            <person name="Souza R.C."/>
            <person name="Steffens M.B.R."/>
            <person name="Steindel M."/>
            <person name="Teixeira S.R."/>
            <person name="Urmenyi T."/>
            <person name="Vettore A."/>
            <person name="Wassem R."/>
            <person name="Zaha A."/>
            <person name="Simpson A.J.G."/>
        </authorList>
    </citation>
    <scope>NUCLEOTIDE SEQUENCE [LARGE SCALE GENOMIC DNA]</scope>
    <source>
        <strain evidence="3">ATCC 12472 / DSM 30191 / JCM 1249 / NBRC 12614 / NCIMB 9131 / NCTC 9757</strain>
    </source>
</reference>
<keyword evidence="1" id="KW-1133">Transmembrane helix</keyword>
<feature type="transmembrane region" description="Helical" evidence="1">
    <location>
        <begin position="6"/>
        <end position="25"/>
    </location>
</feature>
<organism evidence="2 3">
    <name type="scientific">Chromobacterium violaceum (strain ATCC 12472 / DSM 30191 / JCM 1249 / CCUG 213 / NBRC 12614 / NCIMB 9131 / NCTC 9757 / MK)</name>
    <dbReference type="NCBI Taxonomy" id="243365"/>
    <lineage>
        <taxon>Bacteria</taxon>
        <taxon>Pseudomonadati</taxon>
        <taxon>Pseudomonadota</taxon>
        <taxon>Betaproteobacteria</taxon>
        <taxon>Neisseriales</taxon>
        <taxon>Chromobacteriaceae</taxon>
        <taxon>Chromobacterium</taxon>
    </lineage>
</organism>
<dbReference type="RefSeq" id="WP_011136455.1">
    <property type="nucleotide sequence ID" value="NC_005085.1"/>
</dbReference>
<evidence type="ECO:0000313" key="2">
    <source>
        <dbReference type="EMBL" id="AAQ60576.1"/>
    </source>
</evidence>
<feature type="transmembrane region" description="Helical" evidence="1">
    <location>
        <begin position="32"/>
        <end position="53"/>
    </location>
</feature>
<evidence type="ECO:0000256" key="1">
    <source>
        <dbReference type="SAM" id="Phobius"/>
    </source>
</evidence>
<feature type="transmembrane region" description="Helical" evidence="1">
    <location>
        <begin position="65"/>
        <end position="86"/>
    </location>
</feature>
<sequence length="152" mass="16027">MLFLVLVMRLGGCLLIFMGLVLVGLGRFVGFLLGVMLGLAFFQMLAAGLRALVFGSMLGFRVMRFGGMFFGVGLAGFGVRGLGFALRMGGRLGSVAGRGFGAGLVQRLGGRRGLEVAGQRLVFRLCVAQGAGDGQADGDERAYQLDQVHCFI</sequence>
<dbReference type="Proteomes" id="UP000001424">
    <property type="component" value="Chromosome"/>
</dbReference>